<keyword evidence="4" id="KW-0325">Glycoprotein</keyword>
<dbReference type="EMBL" id="KZ305020">
    <property type="protein sequence ID" value="PIA60897.1"/>
    <property type="molecule type" value="Genomic_DNA"/>
</dbReference>
<evidence type="ECO:0000256" key="2">
    <source>
        <dbReference type="ARBA" id="ARBA00022729"/>
    </source>
</evidence>
<dbReference type="Pfam" id="PF00657">
    <property type="entry name" value="Lipase_GDSL"/>
    <property type="match status" value="1"/>
</dbReference>
<keyword evidence="3" id="KW-0378">Hydrolase</keyword>
<evidence type="ECO:0000256" key="4">
    <source>
        <dbReference type="ARBA" id="ARBA00023180"/>
    </source>
</evidence>
<comment type="similarity">
    <text evidence="1">Belongs to the 'GDSL' lipolytic enzyme family.</text>
</comment>
<dbReference type="InterPro" id="IPR001087">
    <property type="entry name" value="GDSL"/>
</dbReference>
<dbReference type="PANTHER" id="PTHR22835:SF158">
    <property type="entry name" value="GDSL ESTERASE_LIPASE LIP-4-LIKE ISOFORM X1"/>
    <property type="match status" value="1"/>
</dbReference>
<organism evidence="5 6">
    <name type="scientific">Aquilegia coerulea</name>
    <name type="common">Rocky mountain columbine</name>
    <dbReference type="NCBI Taxonomy" id="218851"/>
    <lineage>
        <taxon>Eukaryota</taxon>
        <taxon>Viridiplantae</taxon>
        <taxon>Streptophyta</taxon>
        <taxon>Embryophyta</taxon>
        <taxon>Tracheophyta</taxon>
        <taxon>Spermatophyta</taxon>
        <taxon>Magnoliopsida</taxon>
        <taxon>Ranunculales</taxon>
        <taxon>Ranunculaceae</taxon>
        <taxon>Thalictroideae</taxon>
        <taxon>Aquilegia</taxon>
    </lineage>
</organism>
<gene>
    <name evidence="5" type="ORF">AQUCO_00300426v1</name>
</gene>
<dbReference type="InterPro" id="IPR035669">
    <property type="entry name" value="SGNH_plant_lipase-like"/>
</dbReference>
<keyword evidence="6" id="KW-1185">Reference proteome</keyword>
<evidence type="ECO:0000313" key="6">
    <source>
        <dbReference type="Proteomes" id="UP000230069"/>
    </source>
</evidence>
<evidence type="ECO:0000256" key="3">
    <source>
        <dbReference type="ARBA" id="ARBA00022801"/>
    </source>
</evidence>
<protein>
    <submittedName>
        <fullName evidence="5">Uncharacterized protein</fullName>
    </submittedName>
</protein>
<dbReference type="AlphaFoldDB" id="A0A2G5EZ20"/>
<proteinExistence type="inferred from homology"/>
<dbReference type="PANTHER" id="PTHR22835">
    <property type="entry name" value="ZINC FINGER FYVE DOMAIN CONTAINING PROTEIN"/>
    <property type="match status" value="1"/>
</dbReference>
<dbReference type="Proteomes" id="UP000230069">
    <property type="component" value="Unassembled WGS sequence"/>
</dbReference>
<sequence length="369" mass="40983">MGEKKRHTQSLRLDQYLPYFLLVLFPVLVTSQCNSNPVIFNFGDSNSDTGGFSSGTGIIFSPPNGRIFFHQPSGRLSDGRLVIDFLCQSLNTSYLTPYLESLAPNFRNGANFAISGSCTLPEYVPFSLNVQVLQFLRFKSRALQLISHGTRNLINEQGFRNAIYTIDIGQNDIAGAFSSKLSYEKVIKKIPSFLTEIKYAILNLYQHGGKNFWVHSTGPLGCLPQKLAISNKNASDIDQHGCILSLNNAAKVFNKGLFDLCDEMRSELKNATIVYTDIYTIKYDLIANFTKYGFQKSLMACCGSGGPPYNYNASLTCGTTGCNVCKEGSHYISWDGVHYTEAANAFVASKLLSTKYSTPQLKFNYFCHT</sequence>
<dbReference type="OrthoDB" id="655468at2759"/>
<name>A0A2G5EZ20_AQUCA</name>
<dbReference type="SUPFAM" id="SSF52266">
    <property type="entry name" value="SGNH hydrolase"/>
    <property type="match status" value="1"/>
</dbReference>
<dbReference type="InterPro" id="IPR036514">
    <property type="entry name" value="SGNH_hydro_sf"/>
</dbReference>
<evidence type="ECO:0000313" key="5">
    <source>
        <dbReference type="EMBL" id="PIA60897.1"/>
    </source>
</evidence>
<dbReference type="InParanoid" id="A0A2G5EZ20"/>
<evidence type="ECO:0000256" key="1">
    <source>
        <dbReference type="ARBA" id="ARBA00008668"/>
    </source>
</evidence>
<dbReference type="FunCoup" id="A0A2G5EZ20">
    <property type="interactions" value="81"/>
</dbReference>
<dbReference type="Gene3D" id="3.40.50.1110">
    <property type="entry name" value="SGNH hydrolase"/>
    <property type="match status" value="1"/>
</dbReference>
<dbReference type="GO" id="GO:0016788">
    <property type="term" value="F:hydrolase activity, acting on ester bonds"/>
    <property type="evidence" value="ECO:0007669"/>
    <property type="project" value="InterPro"/>
</dbReference>
<dbReference type="CDD" id="cd01837">
    <property type="entry name" value="SGNH_plant_lipase_like"/>
    <property type="match status" value="1"/>
</dbReference>
<reference evidence="5 6" key="1">
    <citation type="submission" date="2017-09" db="EMBL/GenBank/DDBJ databases">
        <title>WGS assembly of Aquilegia coerulea Goldsmith.</title>
        <authorList>
            <person name="Hodges S."/>
            <person name="Kramer E."/>
            <person name="Nordborg M."/>
            <person name="Tomkins J."/>
            <person name="Borevitz J."/>
            <person name="Derieg N."/>
            <person name="Yan J."/>
            <person name="Mihaltcheva S."/>
            <person name="Hayes R.D."/>
            <person name="Rokhsar D."/>
        </authorList>
    </citation>
    <scope>NUCLEOTIDE SEQUENCE [LARGE SCALE GENOMIC DNA]</scope>
    <source>
        <strain evidence="6">cv. Goldsmith</strain>
    </source>
</reference>
<accession>A0A2G5EZ20</accession>
<keyword evidence="2" id="KW-0732">Signal</keyword>